<feature type="domain" description="N-acetyltransferase" evidence="1">
    <location>
        <begin position="1"/>
        <end position="147"/>
    </location>
</feature>
<gene>
    <name evidence="2" type="ORF">SDC9_69079</name>
</gene>
<comment type="caution">
    <text evidence="2">The sequence shown here is derived from an EMBL/GenBank/DDBJ whole genome shotgun (WGS) entry which is preliminary data.</text>
</comment>
<dbReference type="Pfam" id="PF00583">
    <property type="entry name" value="Acetyltransf_1"/>
    <property type="match status" value="1"/>
</dbReference>
<dbReference type="InterPro" id="IPR016181">
    <property type="entry name" value="Acyl_CoA_acyltransferase"/>
</dbReference>
<evidence type="ECO:0000313" key="2">
    <source>
        <dbReference type="EMBL" id="MPM22622.1"/>
    </source>
</evidence>
<dbReference type="InterPro" id="IPR000182">
    <property type="entry name" value="GNAT_dom"/>
</dbReference>
<proteinExistence type="predicted"/>
<name>A0A644Y260_9ZZZZ</name>
<accession>A0A644Y260</accession>
<dbReference type="CDD" id="cd04301">
    <property type="entry name" value="NAT_SF"/>
    <property type="match status" value="1"/>
</dbReference>
<dbReference type="EMBL" id="VSSQ01003848">
    <property type="protein sequence ID" value="MPM22622.1"/>
    <property type="molecule type" value="Genomic_DNA"/>
</dbReference>
<dbReference type="SUPFAM" id="SSF55729">
    <property type="entry name" value="Acyl-CoA N-acyltransferases (Nat)"/>
    <property type="match status" value="1"/>
</dbReference>
<organism evidence="2">
    <name type="scientific">bioreactor metagenome</name>
    <dbReference type="NCBI Taxonomy" id="1076179"/>
    <lineage>
        <taxon>unclassified sequences</taxon>
        <taxon>metagenomes</taxon>
        <taxon>ecological metagenomes</taxon>
    </lineage>
</organism>
<sequence>MELRTATPAELKAVYETLLRPSFPAAELKPLRAMTDMLADGCYDPLVLLDSGEVIGTCFLWLGVPGWVLLDYLCVSPVRRGDGLGGKILRMLREVYSGWTIIGESEDPALAPDRVMAERRLGFYVRNEAALASYDTEAFGVHYKTIYWSDGPVDDADLACQHRFIYESRFGAEKYAKYLRIPCPAGVKPMPQVPWDQ</sequence>
<evidence type="ECO:0000259" key="1">
    <source>
        <dbReference type="PROSITE" id="PS51186"/>
    </source>
</evidence>
<reference evidence="2" key="1">
    <citation type="submission" date="2019-08" db="EMBL/GenBank/DDBJ databases">
        <authorList>
            <person name="Kucharzyk K."/>
            <person name="Murdoch R.W."/>
            <person name="Higgins S."/>
            <person name="Loffler F."/>
        </authorList>
    </citation>
    <scope>NUCLEOTIDE SEQUENCE</scope>
</reference>
<dbReference type="GO" id="GO:0016747">
    <property type="term" value="F:acyltransferase activity, transferring groups other than amino-acyl groups"/>
    <property type="evidence" value="ECO:0007669"/>
    <property type="project" value="InterPro"/>
</dbReference>
<dbReference type="PROSITE" id="PS51186">
    <property type="entry name" value="GNAT"/>
    <property type="match status" value="1"/>
</dbReference>
<dbReference type="Gene3D" id="3.40.630.30">
    <property type="match status" value="1"/>
</dbReference>
<dbReference type="AlphaFoldDB" id="A0A644Y260"/>
<protein>
    <recommendedName>
        <fullName evidence="1">N-acetyltransferase domain-containing protein</fullName>
    </recommendedName>
</protein>